<accession>A0A6S6SCJ5</accession>
<sequence length="563" mass="64379">MGTKFICIQLSRFRRNKMKNINLFIKENVKDIGSSVYVTPEIPEKKLNNAIKAFKCESFYESILAIQDGTLFGSSKEGFVFTGEKMIHHKHGEFIYSEIESVEYIEDVKVDDKGKEKIKKYVDISKNNKKYKFEYLVGINEERFTEFLNKIITEFEDYEEEDQLKTISEMSDELKIAYLKIIINMTFIDDEEIDEKELAELFLLMTRLELNKESRFTVRAYITEISRENIQSIESLLEIIKNNSEASHYQSLMISLAKDLINVYFSTKDTTHRDFKFLDDNQSLFELSNEEIDLAYDTVENDYKLLKEDLDDDAIKKNAKELASKAAAAGAPLAAVYISGSVIGMSAAGITSGLATLGMGMGMTGGLAVIGIIGVLSYKGVKHLTGANELDKYKTRELMLHDVIKQTQKTISLIIDDVNYIVQKLNNTILNHSDQTEKIKKLTYMMAQFQEALKSVDNKSNVYQNSANRLQSPKVLDDERFKLLTEEPTKKPLYDFVIVNYELQMIKIDNTKVEKLVLKEDIKTEVLDKMAKIFKALGYFDMDNILKSKATEGFNSIKKGIFG</sequence>
<feature type="transmembrane region" description="Helical" evidence="1">
    <location>
        <begin position="354"/>
        <end position="376"/>
    </location>
</feature>
<evidence type="ECO:0000256" key="1">
    <source>
        <dbReference type="SAM" id="Phobius"/>
    </source>
</evidence>
<reference evidence="2" key="1">
    <citation type="submission" date="2020-01" db="EMBL/GenBank/DDBJ databases">
        <authorList>
            <person name="Meier V. D."/>
            <person name="Meier V D."/>
        </authorList>
    </citation>
    <scope>NUCLEOTIDE SEQUENCE</scope>
    <source>
        <strain evidence="2">HLG_WM_MAG_05</strain>
    </source>
</reference>
<proteinExistence type="predicted"/>
<keyword evidence="1" id="KW-0472">Membrane</keyword>
<protein>
    <submittedName>
        <fullName evidence="2">Uncharacterized protein</fullName>
    </submittedName>
</protein>
<gene>
    <name evidence="2" type="ORF">HELGO_WM12333</name>
</gene>
<organism evidence="2">
    <name type="scientific">uncultured Sulfurovum sp</name>
    <dbReference type="NCBI Taxonomy" id="269237"/>
    <lineage>
        <taxon>Bacteria</taxon>
        <taxon>Pseudomonadati</taxon>
        <taxon>Campylobacterota</taxon>
        <taxon>Epsilonproteobacteria</taxon>
        <taxon>Campylobacterales</taxon>
        <taxon>Sulfurovaceae</taxon>
        <taxon>Sulfurovum</taxon>
        <taxon>environmental samples</taxon>
    </lineage>
</organism>
<keyword evidence="1" id="KW-0812">Transmembrane</keyword>
<name>A0A6S6SCJ5_9BACT</name>
<keyword evidence="1" id="KW-1133">Transmembrane helix</keyword>
<feature type="transmembrane region" description="Helical" evidence="1">
    <location>
        <begin position="326"/>
        <end position="348"/>
    </location>
</feature>
<dbReference type="EMBL" id="CACVAU010000017">
    <property type="protein sequence ID" value="CAA6805405.1"/>
    <property type="molecule type" value="Genomic_DNA"/>
</dbReference>
<evidence type="ECO:0000313" key="2">
    <source>
        <dbReference type="EMBL" id="CAA6805405.1"/>
    </source>
</evidence>
<dbReference type="AlphaFoldDB" id="A0A6S6SCJ5"/>